<keyword evidence="1" id="KW-0472">Membrane</keyword>
<dbReference type="EMBL" id="CZKB01000011">
    <property type="protein sequence ID" value="CUR59787.1"/>
    <property type="molecule type" value="Genomic_DNA"/>
</dbReference>
<evidence type="ECO:0000256" key="1">
    <source>
        <dbReference type="SAM" id="Phobius"/>
    </source>
</evidence>
<sequence length="76" mass="8148">MGRVLVRFWVEAALSGACLLLMVVTLISREWIEIVFGVDPDNGSGALEWALVAALGLAAAVSGLLARADWRRVRPA</sequence>
<reference evidence="2" key="1">
    <citation type="submission" date="2015-08" db="EMBL/GenBank/DDBJ databases">
        <authorList>
            <person name="Babu N.S."/>
            <person name="Beckwith C.J."/>
            <person name="Beseler K.G."/>
            <person name="Brison A."/>
            <person name="Carone J.V."/>
            <person name="Caskin T.P."/>
            <person name="Diamond M."/>
            <person name="Durham M.E."/>
            <person name="Foxe J.M."/>
            <person name="Go M."/>
            <person name="Henderson B.A."/>
            <person name="Jones I.B."/>
            <person name="McGettigan J.A."/>
            <person name="Micheletti S.J."/>
            <person name="Nasrallah M.E."/>
            <person name="Ortiz D."/>
            <person name="Piller C.R."/>
            <person name="Privatt S.R."/>
            <person name="Schneider S.L."/>
            <person name="Sharp S."/>
            <person name="Smith T.C."/>
            <person name="Stanton J.D."/>
            <person name="Ullery H.E."/>
            <person name="Wilson R.J."/>
            <person name="Serrano M.G."/>
            <person name="Buck G."/>
            <person name="Lee V."/>
            <person name="Wang Y."/>
            <person name="Carvalho R."/>
            <person name="Voegtly L."/>
            <person name="Shi R."/>
            <person name="Duckworth R."/>
            <person name="Johnson A."/>
            <person name="Loviza R."/>
            <person name="Walstead R."/>
            <person name="Shah Z."/>
            <person name="Kiflezghi M."/>
            <person name="Wade K."/>
            <person name="Ball S.L."/>
            <person name="Bradley K.W."/>
            <person name="Asai D.J."/>
            <person name="Bowman C.A."/>
            <person name="Russell D.A."/>
            <person name="Pope W.H."/>
            <person name="Jacobs-Sera D."/>
            <person name="Hendrix R.W."/>
            <person name="Hatfull G.F."/>
        </authorList>
    </citation>
    <scope>NUCLEOTIDE SEQUENCE</scope>
</reference>
<protein>
    <submittedName>
        <fullName evidence="2">Putative membrane protein</fullName>
    </submittedName>
</protein>
<evidence type="ECO:0000313" key="2">
    <source>
        <dbReference type="EMBL" id="CUR59787.1"/>
    </source>
</evidence>
<name>A0A2P2CCS6_9ZZZZ</name>
<gene>
    <name evidence="2" type="ORF">NOCA1190095</name>
</gene>
<accession>A0A2P2CCS6</accession>
<dbReference type="AlphaFoldDB" id="A0A2P2CCS6"/>
<keyword evidence="1" id="KW-1133">Transmembrane helix</keyword>
<feature type="transmembrane region" description="Helical" evidence="1">
    <location>
        <begin position="7"/>
        <end position="27"/>
    </location>
</feature>
<feature type="transmembrane region" description="Helical" evidence="1">
    <location>
        <begin position="47"/>
        <end position="66"/>
    </location>
</feature>
<proteinExistence type="predicted"/>
<keyword evidence="1" id="KW-0812">Transmembrane</keyword>
<organism evidence="2">
    <name type="scientific">metagenome</name>
    <dbReference type="NCBI Taxonomy" id="256318"/>
    <lineage>
        <taxon>unclassified sequences</taxon>
        <taxon>metagenomes</taxon>
    </lineage>
</organism>